<dbReference type="eggNOG" id="ENOG502RQZ6">
    <property type="taxonomic scope" value="Eukaryota"/>
</dbReference>
<proteinExistence type="predicted"/>
<dbReference type="EMBL" id="KN275966">
    <property type="protein sequence ID" value="EEH42184.2"/>
    <property type="molecule type" value="Genomic_DNA"/>
</dbReference>
<dbReference type="KEGG" id="pbn:PADG_07004"/>
<dbReference type="InParanoid" id="C1GIB8"/>
<gene>
    <name evidence="1" type="ORF">PADG_07004</name>
</gene>
<dbReference type="GeneID" id="22585594"/>
<evidence type="ECO:0000313" key="2">
    <source>
        <dbReference type="Proteomes" id="UP000001628"/>
    </source>
</evidence>
<organism evidence="1 2">
    <name type="scientific">Paracoccidioides brasiliensis (strain Pb18)</name>
    <dbReference type="NCBI Taxonomy" id="502780"/>
    <lineage>
        <taxon>Eukaryota</taxon>
        <taxon>Fungi</taxon>
        <taxon>Dikarya</taxon>
        <taxon>Ascomycota</taxon>
        <taxon>Pezizomycotina</taxon>
        <taxon>Eurotiomycetes</taxon>
        <taxon>Eurotiomycetidae</taxon>
        <taxon>Onygenales</taxon>
        <taxon>Ajellomycetaceae</taxon>
        <taxon>Paracoccidioides</taxon>
    </lineage>
</organism>
<protein>
    <submittedName>
        <fullName evidence="1">Uncharacterized protein</fullName>
    </submittedName>
</protein>
<sequence>MALRLFAISSYAAGEEDLAPQLISLHGTRTGGHIRRVQELFFYISDVSSSVKPLNATCLETRGWHGWDTMEETWAAGIWPPDAPVFPTSSQSELRNNMWNVDSFIVVLGRVRCQANNTKTDRNAFALEVLKSIVDLHFAKLF</sequence>
<dbReference type="AlphaFoldDB" id="C1GIB8"/>
<dbReference type="HOGENOM" id="CLU_1816396_0_0_1"/>
<name>C1GIB8_PARBD</name>
<accession>C1GIB8</accession>
<reference evidence="1 2" key="1">
    <citation type="journal article" date="2011" name="PLoS Genet.">
        <title>Comparative genomic analysis of human fungal pathogens causing paracoccidioidomycosis.</title>
        <authorList>
            <person name="Desjardins C.A."/>
            <person name="Champion M.D."/>
            <person name="Holder J.W."/>
            <person name="Muszewska A."/>
            <person name="Goldberg J."/>
            <person name="Bailao A.M."/>
            <person name="Brigido M.M."/>
            <person name="Ferreira M.E."/>
            <person name="Garcia A.M."/>
            <person name="Grynberg M."/>
            <person name="Gujja S."/>
            <person name="Heiman D.I."/>
            <person name="Henn M.R."/>
            <person name="Kodira C.D."/>
            <person name="Leon-Narvaez H."/>
            <person name="Longo L.V."/>
            <person name="Ma L.J."/>
            <person name="Malavazi I."/>
            <person name="Matsuo A.L."/>
            <person name="Morais F.V."/>
            <person name="Pereira M."/>
            <person name="Rodriguez-Brito S."/>
            <person name="Sakthikumar S."/>
            <person name="Salem-Izacc S.M."/>
            <person name="Sykes S.M."/>
            <person name="Teixeira M.M."/>
            <person name="Vallejo M.C."/>
            <person name="Walter M.E."/>
            <person name="Yandava C."/>
            <person name="Young S."/>
            <person name="Zeng Q."/>
            <person name="Zucker J."/>
            <person name="Felipe M.S."/>
            <person name="Goldman G.H."/>
            <person name="Haas B.J."/>
            <person name="McEwen J.G."/>
            <person name="Nino-Vega G."/>
            <person name="Puccia R."/>
            <person name="San-Blas G."/>
            <person name="Soares C.M."/>
            <person name="Birren B.W."/>
            <person name="Cuomo C.A."/>
        </authorList>
    </citation>
    <scope>NUCLEOTIDE SEQUENCE [LARGE SCALE GENOMIC DNA]</scope>
    <source>
        <strain evidence="1 2">Pb18</strain>
    </source>
</reference>
<evidence type="ECO:0000313" key="1">
    <source>
        <dbReference type="EMBL" id="EEH42184.2"/>
    </source>
</evidence>
<dbReference type="RefSeq" id="XP_010762367.1">
    <property type="nucleotide sequence ID" value="XM_010764065.1"/>
</dbReference>
<keyword evidence="2" id="KW-1185">Reference proteome</keyword>
<dbReference type="Proteomes" id="UP000001628">
    <property type="component" value="Unassembled WGS sequence"/>
</dbReference>
<dbReference type="VEuPathDB" id="FungiDB:PADG_07004"/>